<name>I0Z9Q6_COCSC</name>
<keyword evidence="6 9" id="KW-0067">ATP-binding</keyword>
<keyword evidence="11" id="KW-1185">Reference proteome</keyword>
<reference evidence="10 11" key="1">
    <citation type="journal article" date="2012" name="Genome Biol.">
        <title>The genome of the polar eukaryotic microalga coccomyxa subellipsoidea reveals traits of cold adaptation.</title>
        <authorList>
            <person name="Blanc G."/>
            <person name="Agarkova I."/>
            <person name="Grimwood J."/>
            <person name="Kuo A."/>
            <person name="Brueggeman A."/>
            <person name="Dunigan D."/>
            <person name="Gurnon J."/>
            <person name="Ladunga I."/>
            <person name="Lindquist E."/>
            <person name="Lucas S."/>
            <person name="Pangilinan J."/>
            <person name="Proschold T."/>
            <person name="Salamov A."/>
            <person name="Schmutz J."/>
            <person name="Weeks D."/>
            <person name="Yamada T."/>
            <person name="Claverie J.M."/>
            <person name="Grigoriev I."/>
            <person name="Van Etten J."/>
            <person name="Lomsadze A."/>
            <person name="Borodovsky M."/>
        </authorList>
    </citation>
    <scope>NUCLEOTIDE SEQUENCE [LARGE SCALE GENOMIC DNA]</scope>
    <source>
        <strain evidence="10 11">C-169</strain>
    </source>
</reference>
<feature type="transmembrane region" description="Helical" evidence="9">
    <location>
        <begin position="61"/>
        <end position="80"/>
    </location>
</feature>
<keyword evidence="3 9" id="KW-0813">Transport</keyword>
<keyword evidence="7 9" id="KW-1133">Transmembrane helix</keyword>
<comment type="similarity">
    <text evidence="2 9">Belongs to the ADP/ATP translocase tlc family.</text>
</comment>
<evidence type="ECO:0000256" key="5">
    <source>
        <dbReference type="ARBA" id="ARBA00022741"/>
    </source>
</evidence>
<evidence type="ECO:0000256" key="3">
    <source>
        <dbReference type="ARBA" id="ARBA00022448"/>
    </source>
</evidence>
<dbReference type="InterPro" id="IPR004667">
    <property type="entry name" value="ADP_ATP_car_bac_type"/>
</dbReference>
<evidence type="ECO:0000256" key="4">
    <source>
        <dbReference type="ARBA" id="ARBA00022692"/>
    </source>
</evidence>
<dbReference type="PANTHER" id="PTHR31187:SF1">
    <property type="entry name" value="ADP,ATP CARRIER PROTEIN 1"/>
    <property type="match status" value="1"/>
</dbReference>
<dbReference type="eggNOG" id="ENOG502QSRY">
    <property type="taxonomic scope" value="Eukaryota"/>
</dbReference>
<gene>
    <name evidence="10" type="ORF">COCSUDRAFT_11622</name>
</gene>
<keyword evidence="8 9" id="KW-0472">Membrane</keyword>
<keyword evidence="5 9" id="KW-0547">Nucleotide-binding</keyword>
<evidence type="ECO:0000256" key="6">
    <source>
        <dbReference type="ARBA" id="ARBA00022840"/>
    </source>
</evidence>
<organism evidence="10 11">
    <name type="scientific">Coccomyxa subellipsoidea (strain C-169)</name>
    <name type="common">Green microalga</name>
    <dbReference type="NCBI Taxonomy" id="574566"/>
    <lineage>
        <taxon>Eukaryota</taxon>
        <taxon>Viridiplantae</taxon>
        <taxon>Chlorophyta</taxon>
        <taxon>core chlorophytes</taxon>
        <taxon>Trebouxiophyceae</taxon>
        <taxon>Trebouxiophyceae incertae sedis</taxon>
        <taxon>Coccomyxaceae</taxon>
        <taxon>Coccomyxa</taxon>
        <taxon>Coccomyxa subellipsoidea</taxon>
    </lineage>
</organism>
<feature type="transmembrane region" description="Helical" evidence="9">
    <location>
        <begin position="237"/>
        <end position="258"/>
    </location>
</feature>
<evidence type="ECO:0000256" key="7">
    <source>
        <dbReference type="ARBA" id="ARBA00022989"/>
    </source>
</evidence>
<feature type="transmembrane region" description="Helical" evidence="9">
    <location>
        <begin position="29"/>
        <end position="49"/>
    </location>
</feature>
<dbReference type="OrthoDB" id="2190844at2759"/>
<feature type="transmembrane region" description="Helical" evidence="9">
    <location>
        <begin position="118"/>
        <end position="137"/>
    </location>
</feature>
<protein>
    <recommendedName>
        <fullName evidence="9">ADP,ATP carrier protein</fullName>
    </recommendedName>
</protein>
<feature type="transmembrane region" description="Helical" evidence="9">
    <location>
        <begin position="192"/>
        <end position="216"/>
    </location>
</feature>
<dbReference type="GeneID" id="17045390"/>
<evidence type="ECO:0000313" key="10">
    <source>
        <dbReference type="EMBL" id="EIE27375.1"/>
    </source>
</evidence>
<comment type="subcellular location">
    <subcellularLocation>
        <location evidence="1">Membrane</location>
        <topology evidence="1">Multi-pass membrane protein</topology>
    </subcellularLocation>
    <subcellularLocation>
        <location evidence="9">Plastid</location>
        <location evidence="9">Chloroplast membrane</location>
        <topology evidence="9">Multi-pass membrane protein</topology>
    </subcellularLocation>
</comment>
<feature type="transmembrane region" description="Helical" evidence="9">
    <location>
        <begin position="149"/>
        <end position="172"/>
    </location>
</feature>
<evidence type="ECO:0000256" key="1">
    <source>
        <dbReference type="ARBA" id="ARBA00004141"/>
    </source>
</evidence>
<dbReference type="AlphaFoldDB" id="I0Z9Q6"/>
<dbReference type="Pfam" id="PF03219">
    <property type="entry name" value="TLC"/>
    <property type="match status" value="1"/>
</dbReference>
<dbReference type="GO" id="GO:0005471">
    <property type="term" value="F:ATP:ADP antiporter activity"/>
    <property type="evidence" value="ECO:0007669"/>
    <property type="project" value="InterPro"/>
</dbReference>
<comment type="caution">
    <text evidence="10">The sequence shown here is derived from an EMBL/GenBank/DDBJ whole genome shotgun (WGS) entry which is preliminary data.</text>
</comment>
<keyword evidence="4 9" id="KW-0812">Transmembrane</keyword>
<dbReference type="GO" id="GO:0031969">
    <property type="term" value="C:chloroplast membrane"/>
    <property type="evidence" value="ECO:0007669"/>
    <property type="project" value="UniProtKB-SubCell"/>
</dbReference>
<feature type="transmembrane region" description="Helical" evidence="9">
    <location>
        <begin position="337"/>
        <end position="357"/>
    </location>
</feature>
<evidence type="ECO:0000256" key="9">
    <source>
        <dbReference type="RuleBase" id="RU363121"/>
    </source>
</evidence>
<keyword evidence="9" id="KW-0150">Chloroplast</keyword>
<sequence length="488" mass="52108">FLVRRFINTLLDSLGSSLVITAVGGGTEVIPFLTVYAVWPASFVFLVLYSFATQRFSRGALFNIVVGLFMLWFVAFGFLYPSHEAMHFHGLAESVLEGLPSGLAGAVGMVRNWMFTTFYVGAEMWGDVVLSLLFWGLANEMTTMREAPLLYPLFGIGANIGQTLSGKALSMFATFSESRLSYAVQLQARPLMPAGCALVLLQAIMALIVTFSFIAGGGKKKLSIREAVVFLTKSPQIRCLAVMALAQGLSTNLIEIAWKSHLHMLHPSPAAYSAFLGEVATWTGIVTGTLMFASPALFARWKWRGVAGATPAFMLWTGLPFFVGCVLYNVAHPGPSLVGSAALRALVMVGAVLQVFAKGAKFSMFKPAEEMVYIGLDEQSRTKGKAAIDVVGAQTGKSVGSVLQQVLLVVSSGSLVKSLPVMAMAYYGILRSWSRSVNTLSTLHVCAFTTQSTSSDTDDDDGDGGAPEEAVAVSTLGDISPNTPLAAL</sequence>
<dbReference type="Proteomes" id="UP000007264">
    <property type="component" value="Unassembled WGS sequence"/>
</dbReference>
<accession>I0Z9Q6</accession>
<feature type="transmembrane region" description="Helical" evidence="9">
    <location>
        <begin position="270"/>
        <end position="293"/>
    </location>
</feature>
<feature type="non-terminal residue" evidence="10">
    <location>
        <position position="1"/>
    </location>
</feature>
<proteinExistence type="inferred from homology"/>
<dbReference type="KEGG" id="csl:COCSUDRAFT_11622"/>
<evidence type="ECO:0000256" key="8">
    <source>
        <dbReference type="ARBA" id="ARBA00023136"/>
    </source>
</evidence>
<dbReference type="EMBL" id="AGSI01000001">
    <property type="protein sequence ID" value="EIE27375.1"/>
    <property type="molecule type" value="Genomic_DNA"/>
</dbReference>
<evidence type="ECO:0000256" key="2">
    <source>
        <dbReference type="ARBA" id="ARBA00007127"/>
    </source>
</evidence>
<keyword evidence="9" id="KW-0934">Plastid</keyword>
<dbReference type="GO" id="GO:0005524">
    <property type="term" value="F:ATP binding"/>
    <property type="evidence" value="ECO:0007669"/>
    <property type="project" value="UniProtKB-KW"/>
</dbReference>
<dbReference type="RefSeq" id="XP_005651919.1">
    <property type="nucleotide sequence ID" value="XM_005651862.1"/>
</dbReference>
<dbReference type="PANTHER" id="PTHR31187">
    <property type="match status" value="1"/>
</dbReference>
<evidence type="ECO:0000313" key="11">
    <source>
        <dbReference type="Proteomes" id="UP000007264"/>
    </source>
</evidence>
<feature type="transmembrane region" description="Helical" evidence="9">
    <location>
        <begin position="305"/>
        <end position="331"/>
    </location>
</feature>